<accession>A0ABN8B8J0</accession>
<dbReference type="Proteomes" id="UP001153292">
    <property type="component" value="Chromosome 21"/>
</dbReference>
<organism evidence="1 2">
    <name type="scientific">Chilo suppressalis</name>
    <name type="common">Asiatic rice borer moth</name>
    <dbReference type="NCBI Taxonomy" id="168631"/>
    <lineage>
        <taxon>Eukaryota</taxon>
        <taxon>Metazoa</taxon>
        <taxon>Ecdysozoa</taxon>
        <taxon>Arthropoda</taxon>
        <taxon>Hexapoda</taxon>
        <taxon>Insecta</taxon>
        <taxon>Pterygota</taxon>
        <taxon>Neoptera</taxon>
        <taxon>Endopterygota</taxon>
        <taxon>Lepidoptera</taxon>
        <taxon>Glossata</taxon>
        <taxon>Ditrysia</taxon>
        <taxon>Pyraloidea</taxon>
        <taxon>Crambidae</taxon>
        <taxon>Crambinae</taxon>
        <taxon>Chilo</taxon>
    </lineage>
</organism>
<name>A0ABN8B8J0_CHISP</name>
<dbReference type="EMBL" id="OU963914">
    <property type="protein sequence ID" value="CAH0402863.1"/>
    <property type="molecule type" value="Genomic_DNA"/>
</dbReference>
<sequence length="123" mass="13511">MEFLLFLSLATDKAGIRTSFECGYTIKSFRSRIKLINFERCRTKADALARRMGERRIVKEYAEVSRPEIGTDMRVSGLDGSLTLDEVREAVAMKGGCSTREVTVGELRSGPGGMGGTIVRCPA</sequence>
<protein>
    <submittedName>
        <fullName evidence="1">Uncharacterized protein</fullName>
    </submittedName>
</protein>
<gene>
    <name evidence="1" type="ORF">CHILSU_LOCUS6114</name>
</gene>
<evidence type="ECO:0000313" key="1">
    <source>
        <dbReference type="EMBL" id="CAH0402863.1"/>
    </source>
</evidence>
<evidence type="ECO:0000313" key="2">
    <source>
        <dbReference type="Proteomes" id="UP001153292"/>
    </source>
</evidence>
<reference evidence="1" key="1">
    <citation type="submission" date="2021-12" db="EMBL/GenBank/DDBJ databases">
        <authorList>
            <person name="King R."/>
        </authorList>
    </citation>
    <scope>NUCLEOTIDE SEQUENCE</scope>
</reference>
<proteinExistence type="predicted"/>
<keyword evidence="2" id="KW-1185">Reference proteome</keyword>